<feature type="coiled-coil region" evidence="1">
    <location>
        <begin position="142"/>
        <end position="174"/>
    </location>
</feature>
<dbReference type="EMBL" id="QUSX01000001">
    <property type="protein sequence ID" value="RRQ49775.1"/>
    <property type="molecule type" value="Genomic_DNA"/>
</dbReference>
<protein>
    <recommendedName>
        <fullName evidence="3">Signal transduction histidine kinase internal region domain-containing protein</fullName>
    </recommendedName>
</protein>
<keyword evidence="1" id="KW-0175">Coiled coil</keyword>
<dbReference type="PANTHER" id="PTHR34220:SF7">
    <property type="entry name" value="SENSOR HISTIDINE KINASE YPDA"/>
    <property type="match status" value="1"/>
</dbReference>
<feature type="transmembrane region" description="Helical" evidence="2">
    <location>
        <begin position="124"/>
        <end position="143"/>
    </location>
</feature>
<feature type="transmembrane region" description="Helical" evidence="2">
    <location>
        <begin position="58"/>
        <end position="79"/>
    </location>
</feature>
<dbReference type="Proteomes" id="UP000286990">
    <property type="component" value="Unassembled WGS sequence"/>
</dbReference>
<dbReference type="OrthoDB" id="9809908at2"/>
<accession>A0A3R8R4G4</accession>
<organism evidence="4 5">
    <name type="scientific">Maribacter algicola</name>
    <dbReference type="NCBI Taxonomy" id="2498892"/>
    <lineage>
        <taxon>Bacteria</taxon>
        <taxon>Pseudomonadati</taxon>
        <taxon>Bacteroidota</taxon>
        <taxon>Flavobacteriia</taxon>
        <taxon>Flavobacteriales</taxon>
        <taxon>Flavobacteriaceae</taxon>
        <taxon>Maribacter</taxon>
    </lineage>
</organism>
<dbReference type="AlphaFoldDB" id="A0A3R8R4G4"/>
<sequence>MQYSIMLKPVKIGQILKISLLLALLISLPRSIYIYNMLSDGNLELSRDLLIDFLGRYVFFVVFSWIMLQFNTNTVYLYFKESPRLGVMLSILVNILILILFLNLFNYLFPFITGQEMDDRARGFSNFNYTVLMVVLFFIARVLRLQTDQQESKLENERLKQQNLQSELAALKNQIDPHFLFNSLNSLTSLIRDNKPATQFVNKLSHMYRYILQSGDSNLVTVREELKYLESYAYLIETRYRDRFKLNIEINEAYLDEKLPPMALQLLVENAVKHNEISASHPLKVDIVQRNGSIFVENVIRPRTNLADGTKNGLINLKKRFGLLLKQELIIREDNDIFSVELPLSK</sequence>
<dbReference type="PANTHER" id="PTHR34220">
    <property type="entry name" value="SENSOR HISTIDINE KINASE YPDA"/>
    <property type="match status" value="1"/>
</dbReference>
<feature type="transmembrane region" description="Helical" evidence="2">
    <location>
        <begin position="91"/>
        <end position="112"/>
    </location>
</feature>
<keyword evidence="5" id="KW-1185">Reference proteome</keyword>
<comment type="caution">
    <text evidence="4">The sequence shown here is derived from an EMBL/GenBank/DDBJ whole genome shotgun (WGS) entry which is preliminary data.</text>
</comment>
<proteinExistence type="predicted"/>
<keyword evidence="2" id="KW-0472">Membrane</keyword>
<dbReference type="InterPro" id="IPR050640">
    <property type="entry name" value="Bact_2-comp_sensor_kinase"/>
</dbReference>
<evidence type="ECO:0000256" key="2">
    <source>
        <dbReference type="SAM" id="Phobius"/>
    </source>
</evidence>
<dbReference type="InterPro" id="IPR010559">
    <property type="entry name" value="Sig_transdc_His_kin_internal"/>
</dbReference>
<evidence type="ECO:0000313" key="4">
    <source>
        <dbReference type="EMBL" id="RRQ49775.1"/>
    </source>
</evidence>
<dbReference type="GO" id="GO:0000155">
    <property type="term" value="F:phosphorelay sensor kinase activity"/>
    <property type="evidence" value="ECO:0007669"/>
    <property type="project" value="InterPro"/>
</dbReference>
<feature type="domain" description="Signal transduction histidine kinase internal region" evidence="3">
    <location>
        <begin position="167"/>
        <end position="244"/>
    </location>
</feature>
<feature type="transmembrane region" description="Helical" evidence="2">
    <location>
        <begin position="20"/>
        <end position="38"/>
    </location>
</feature>
<reference evidence="5" key="1">
    <citation type="submission" date="2018-12" db="EMBL/GenBank/DDBJ databases">
        <title>Maribacter lutimaris sp. nov., isolated from marine sediment.</title>
        <authorList>
            <person name="Kim K.K."/>
        </authorList>
    </citation>
    <scope>NUCLEOTIDE SEQUENCE [LARGE SCALE GENOMIC DNA]</scope>
    <source>
        <strain evidence="5">PoM-212</strain>
    </source>
</reference>
<name>A0A3R8R4G4_9FLAO</name>
<dbReference type="RefSeq" id="WP_125221592.1">
    <property type="nucleotide sequence ID" value="NZ_QUSX01000001.1"/>
</dbReference>
<keyword evidence="2" id="KW-0812">Transmembrane</keyword>
<gene>
    <name evidence="4" type="ORF">DZC72_04070</name>
</gene>
<evidence type="ECO:0000313" key="5">
    <source>
        <dbReference type="Proteomes" id="UP000286990"/>
    </source>
</evidence>
<evidence type="ECO:0000259" key="3">
    <source>
        <dbReference type="Pfam" id="PF06580"/>
    </source>
</evidence>
<dbReference type="Pfam" id="PF06580">
    <property type="entry name" value="His_kinase"/>
    <property type="match status" value="1"/>
</dbReference>
<keyword evidence="2" id="KW-1133">Transmembrane helix</keyword>
<dbReference type="GO" id="GO:0016020">
    <property type="term" value="C:membrane"/>
    <property type="evidence" value="ECO:0007669"/>
    <property type="project" value="InterPro"/>
</dbReference>
<evidence type="ECO:0000256" key="1">
    <source>
        <dbReference type="SAM" id="Coils"/>
    </source>
</evidence>